<evidence type="ECO:0000313" key="3">
    <source>
        <dbReference type="Proteomes" id="UP000249056"/>
    </source>
</evidence>
<dbReference type="AlphaFoldDB" id="A0A395IWK1"/>
<dbReference type="PANTHER" id="PTHR43712">
    <property type="entry name" value="PUTATIVE (AFU_ORTHOLOGUE AFUA_4G14580)-RELATED"/>
    <property type="match status" value="1"/>
</dbReference>
<dbReference type="Gene3D" id="3.40.50.150">
    <property type="entry name" value="Vaccinia Virus protein VP39"/>
    <property type="match status" value="1"/>
</dbReference>
<feature type="domain" description="O-methyltransferase C-terminal" evidence="1">
    <location>
        <begin position="10"/>
        <end position="80"/>
    </location>
</feature>
<dbReference type="Proteomes" id="UP000249056">
    <property type="component" value="Unassembled WGS sequence"/>
</dbReference>
<accession>A0A395IWK1</accession>
<dbReference type="OrthoDB" id="2410195at2759"/>
<dbReference type="EMBL" id="QKRW01000013">
    <property type="protein sequence ID" value="RAL64632.1"/>
    <property type="molecule type" value="Genomic_DNA"/>
</dbReference>
<dbReference type="SUPFAM" id="SSF53335">
    <property type="entry name" value="S-adenosyl-L-methionine-dependent methyltransferases"/>
    <property type="match status" value="1"/>
</dbReference>
<proteinExistence type="predicted"/>
<name>A0A395IWK1_9HELO</name>
<keyword evidence="3" id="KW-1185">Reference proteome</keyword>
<dbReference type="GO" id="GO:0008171">
    <property type="term" value="F:O-methyltransferase activity"/>
    <property type="evidence" value="ECO:0007669"/>
    <property type="project" value="InterPro"/>
</dbReference>
<sequence length="114" mass="12920">MNHTFTARFFHVQQVKNAKFYYMSNILHDWPWPDDKCKIILTHLREAMGPDSAILIDEMVLPSTGTSSQAMSIDFTMMAALSAMGTYSEPMGEVIVFEFCMFKGGKKFTLIPSP</sequence>
<dbReference type="InterPro" id="IPR029063">
    <property type="entry name" value="SAM-dependent_MTases_sf"/>
</dbReference>
<dbReference type="Pfam" id="PF00891">
    <property type="entry name" value="Methyltransf_2"/>
    <property type="match status" value="1"/>
</dbReference>
<dbReference type="InterPro" id="IPR001077">
    <property type="entry name" value="COMT_C"/>
</dbReference>
<gene>
    <name evidence="2" type="ORF">DID88_001665</name>
</gene>
<organism evidence="2 3">
    <name type="scientific">Monilinia fructigena</name>
    <dbReference type="NCBI Taxonomy" id="38457"/>
    <lineage>
        <taxon>Eukaryota</taxon>
        <taxon>Fungi</taxon>
        <taxon>Dikarya</taxon>
        <taxon>Ascomycota</taxon>
        <taxon>Pezizomycotina</taxon>
        <taxon>Leotiomycetes</taxon>
        <taxon>Helotiales</taxon>
        <taxon>Sclerotiniaceae</taxon>
        <taxon>Monilinia</taxon>
    </lineage>
</organism>
<dbReference type="PANTHER" id="PTHR43712:SF2">
    <property type="entry name" value="O-METHYLTRANSFERASE CICE"/>
    <property type="match status" value="1"/>
</dbReference>
<protein>
    <recommendedName>
        <fullName evidence="1">O-methyltransferase C-terminal domain-containing protein</fullName>
    </recommendedName>
</protein>
<comment type="caution">
    <text evidence="2">The sequence shown here is derived from an EMBL/GenBank/DDBJ whole genome shotgun (WGS) entry which is preliminary data.</text>
</comment>
<evidence type="ECO:0000259" key="1">
    <source>
        <dbReference type="Pfam" id="PF00891"/>
    </source>
</evidence>
<reference evidence="2 3" key="1">
    <citation type="submission" date="2018-06" db="EMBL/GenBank/DDBJ databases">
        <title>Genome Sequence of the Brown Rot Fungal Pathogen Monilinia fructigena.</title>
        <authorList>
            <person name="Landi L."/>
            <person name="De Miccolis Angelini R.M."/>
            <person name="Pollastro S."/>
            <person name="Abate D."/>
            <person name="Faretra F."/>
            <person name="Romanazzi G."/>
        </authorList>
    </citation>
    <scope>NUCLEOTIDE SEQUENCE [LARGE SCALE GENOMIC DNA]</scope>
    <source>
        <strain evidence="2 3">Mfrg269</strain>
    </source>
</reference>
<evidence type="ECO:0000313" key="2">
    <source>
        <dbReference type="EMBL" id="RAL64632.1"/>
    </source>
</evidence>